<feature type="domain" description="YrhK" evidence="2">
    <location>
        <begin position="23"/>
        <end position="78"/>
    </location>
</feature>
<keyword evidence="1" id="KW-0472">Membrane</keyword>
<gene>
    <name evidence="3" type="ORF">F4561_002589</name>
</gene>
<comment type="caution">
    <text evidence="3">The sequence shown here is derived from an EMBL/GenBank/DDBJ whole genome shotgun (WGS) entry which is preliminary data.</text>
</comment>
<keyword evidence="1" id="KW-0812">Transmembrane</keyword>
<feature type="transmembrane region" description="Helical" evidence="1">
    <location>
        <begin position="30"/>
        <end position="49"/>
    </location>
</feature>
<protein>
    <recommendedName>
        <fullName evidence="2">YrhK domain-containing protein</fullName>
    </recommendedName>
</protein>
<sequence length="99" mass="11288">MCPAGDDRSLRIKLGREELVIRQRYEVVSIANDILIAVWFTIGSVMFFSPEWTTLGTWFFLLGSVQLLIRPAIRLSRHLHLRRVRGMAPGTTGQSGQEF</sequence>
<keyword evidence="1" id="KW-1133">Transmembrane helix</keyword>
<dbReference type="Proteomes" id="UP000523007">
    <property type="component" value="Unassembled WGS sequence"/>
</dbReference>
<evidence type="ECO:0000256" key="1">
    <source>
        <dbReference type="SAM" id="Phobius"/>
    </source>
</evidence>
<proteinExistence type="predicted"/>
<dbReference type="EMBL" id="JACHJT010000001">
    <property type="protein sequence ID" value="MBB4931769.1"/>
    <property type="molecule type" value="Genomic_DNA"/>
</dbReference>
<dbReference type="InterPro" id="IPR025424">
    <property type="entry name" value="YrhK_domain"/>
</dbReference>
<evidence type="ECO:0000313" key="3">
    <source>
        <dbReference type="EMBL" id="MBB4931769.1"/>
    </source>
</evidence>
<dbReference type="Pfam" id="PF14145">
    <property type="entry name" value="YrhK"/>
    <property type="match status" value="1"/>
</dbReference>
<accession>A0A7W7W3G1</accession>
<dbReference type="AlphaFoldDB" id="A0A7W7W3G1"/>
<name>A0A7W7W3G1_9ACTN</name>
<feature type="transmembrane region" description="Helical" evidence="1">
    <location>
        <begin position="55"/>
        <end position="73"/>
    </location>
</feature>
<keyword evidence="4" id="KW-1185">Reference proteome</keyword>
<reference evidence="3 4" key="1">
    <citation type="submission" date="2020-08" db="EMBL/GenBank/DDBJ databases">
        <title>Sequencing the genomes of 1000 actinobacteria strains.</title>
        <authorList>
            <person name="Klenk H.-P."/>
        </authorList>
    </citation>
    <scope>NUCLEOTIDE SEQUENCE [LARGE SCALE GENOMIC DNA]</scope>
    <source>
        <strain evidence="3 4">DSM 102030</strain>
    </source>
</reference>
<evidence type="ECO:0000313" key="4">
    <source>
        <dbReference type="Proteomes" id="UP000523007"/>
    </source>
</evidence>
<evidence type="ECO:0000259" key="2">
    <source>
        <dbReference type="Pfam" id="PF14145"/>
    </source>
</evidence>
<dbReference type="RefSeq" id="WP_184578454.1">
    <property type="nucleotide sequence ID" value="NZ_JACHJT010000001.1"/>
</dbReference>
<organism evidence="3 4">
    <name type="scientific">Lipingzhangella halophila</name>
    <dbReference type="NCBI Taxonomy" id="1783352"/>
    <lineage>
        <taxon>Bacteria</taxon>
        <taxon>Bacillati</taxon>
        <taxon>Actinomycetota</taxon>
        <taxon>Actinomycetes</taxon>
        <taxon>Streptosporangiales</taxon>
        <taxon>Nocardiopsidaceae</taxon>
        <taxon>Lipingzhangella</taxon>
    </lineage>
</organism>